<dbReference type="STRING" id="490189.SAMN02927903_01330"/>
<dbReference type="InterPro" id="IPR028098">
    <property type="entry name" value="Glyco_trans_4-like_N"/>
</dbReference>
<gene>
    <name evidence="3" type="ORF">SAMN02927903_01330</name>
</gene>
<feature type="domain" description="Glycosyltransferase subfamily 4-like N-terminal" evidence="2">
    <location>
        <begin position="19"/>
        <end position="183"/>
    </location>
</feature>
<protein>
    <submittedName>
        <fullName evidence="3">Glycosyltransferase involved in cell wall bisynthesis</fullName>
    </submittedName>
</protein>
<dbReference type="SUPFAM" id="SSF53756">
    <property type="entry name" value="UDP-Glycosyltransferase/glycogen phosphorylase"/>
    <property type="match status" value="1"/>
</dbReference>
<dbReference type="PANTHER" id="PTHR45947">
    <property type="entry name" value="SULFOQUINOVOSYL TRANSFERASE SQD2"/>
    <property type="match status" value="1"/>
</dbReference>
<keyword evidence="3" id="KW-0808">Transferase</keyword>
<feature type="domain" description="Glycosyl transferase family 1" evidence="1">
    <location>
        <begin position="192"/>
        <end position="357"/>
    </location>
</feature>
<sequence length="380" mass="42596">MMHICFVTDEYPKEGFPHGGIGSFVKTIAKELVQRGVRVSVVGINYTQNREYESADDIHVFRLPRRHLKGFAWWANARTINKTIAEIHRQNPITVVETAELGLAFLNKIKGVKYVIRTHGGHHFFSEAENRGIDPWKGFQEKRSFAKADAFITVSEYVKTHTAKYLSYKGKPVETINYPVNIDLFRPISKAAVDKSIVFAGTVCEKKGVRQLVQAFEHVKEAFPAATLHIYGRDWFFPDGSSYVKMLQDRELPALGPAAASIFFHGPISHLHLPEKYAEAHVCAFPSHMETQGLVVPEAMLMKKAVVFSALGPGPETIVDGQTGLLCNPHSPEDIAQKIQWVFDNPDEVDAMAERARTSALTKYSPDRIVGLNLAFYKSL</sequence>
<dbReference type="CDD" id="cd03801">
    <property type="entry name" value="GT4_PimA-like"/>
    <property type="match status" value="1"/>
</dbReference>
<dbReference type="Pfam" id="PF00534">
    <property type="entry name" value="Glycos_transf_1"/>
    <property type="match status" value="1"/>
</dbReference>
<name>A0A1G5FLM0_9FLAO</name>
<dbReference type="Pfam" id="PF13439">
    <property type="entry name" value="Glyco_transf_4"/>
    <property type="match status" value="1"/>
</dbReference>
<dbReference type="GO" id="GO:0016757">
    <property type="term" value="F:glycosyltransferase activity"/>
    <property type="evidence" value="ECO:0007669"/>
    <property type="project" value="InterPro"/>
</dbReference>
<dbReference type="EMBL" id="FMVF01000005">
    <property type="protein sequence ID" value="SCY40051.1"/>
    <property type="molecule type" value="Genomic_DNA"/>
</dbReference>
<dbReference type="Gene3D" id="3.40.50.2000">
    <property type="entry name" value="Glycogen Phosphorylase B"/>
    <property type="match status" value="2"/>
</dbReference>
<evidence type="ECO:0000259" key="1">
    <source>
        <dbReference type="Pfam" id="PF00534"/>
    </source>
</evidence>
<organism evidence="3 4">
    <name type="scientific">Flavobacterium caeni</name>
    <dbReference type="NCBI Taxonomy" id="490189"/>
    <lineage>
        <taxon>Bacteria</taxon>
        <taxon>Pseudomonadati</taxon>
        <taxon>Bacteroidota</taxon>
        <taxon>Flavobacteriia</taxon>
        <taxon>Flavobacteriales</taxon>
        <taxon>Flavobacteriaceae</taxon>
        <taxon>Flavobacterium</taxon>
    </lineage>
</organism>
<proteinExistence type="predicted"/>
<dbReference type="InterPro" id="IPR001296">
    <property type="entry name" value="Glyco_trans_1"/>
</dbReference>
<evidence type="ECO:0000313" key="4">
    <source>
        <dbReference type="Proteomes" id="UP000199354"/>
    </source>
</evidence>
<dbReference type="PANTHER" id="PTHR45947:SF3">
    <property type="entry name" value="SULFOQUINOVOSYL TRANSFERASE SQD2"/>
    <property type="match status" value="1"/>
</dbReference>
<dbReference type="AlphaFoldDB" id="A0A1G5FLM0"/>
<dbReference type="Proteomes" id="UP000199354">
    <property type="component" value="Unassembled WGS sequence"/>
</dbReference>
<accession>A0A1G5FLM0</accession>
<dbReference type="RefSeq" id="WP_244503428.1">
    <property type="nucleotide sequence ID" value="NZ_FMVF01000005.1"/>
</dbReference>
<reference evidence="3 4" key="1">
    <citation type="submission" date="2016-10" db="EMBL/GenBank/DDBJ databases">
        <authorList>
            <person name="de Groot N.N."/>
        </authorList>
    </citation>
    <scope>NUCLEOTIDE SEQUENCE [LARGE SCALE GENOMIC DNA]</scope>
    <source>
        <strain evidence="3 4">CGMCC 1.7031</strain>
    </source>
</reference>
<keyword evidence="4" id="KW-1185">Reference proteome</keyword>
<evidence type="ECO:0000313" key="3">
    <source>
        <dbReference type="EMBL" id="SCY40051.1"/>
    </source>
</evidence>
<dbReference type="InterPro" id="IPR050194">
    <property type="entry name" value="Glycosyltransferase_grp1"/>
</dbReference>
<evidence type="ECO:0000259" key="2">
    <source>
        <dbReference type="Pfam" id="PF13439"/>
    </source>
</evidence>